<comment type="caution">
    <text evidence="4">The sequence shown here is derived from an EMBL/GenBank/DDBJ whole genome shotgun (WGS) entry which is preliminary data.</text>
</comment>
<keyword evidence="2" id="KW-0501">Molybdenum cofactor biosynthesis</keyword>
<evidence type="ECO:0000256" key="2">
    <source>
        <dbReference type="ARBA" id="ARBA00023150"/>
    </source>
</evidence>
<dbReference type="SMART" id="SM00852">
    <property type="entry name" value="MoCF_biosynth"/>
    <property type="match status" value="1"/>
</dbReference>
<feature type="domain" description="MoaB/Mog" evidence="3">
    <location>
        <begin position="16"/>
        <end position="159"/>
    </location>
</feature>
<dbReference type="InterPro" id="IPR001453">
    <property type="entry name" value="MoaB/Mog_dom"/>
</dbReference>
<dbReference type="EMBL" id="JAGIOL010000001">
    <property type="protein sequence ID" value="MBP2435790.1"/>
    <property type="molecule type" value="Genomic_DNA"/>
</dbReference>
<dbReference type="Pfam" id="PF00994">
    <property type="entry name" value="MoCF_biosynth"/>
    <property type="match status" value="1"/>
</dbReference>
<evidence type="ECO:0000313" key="4">
    <source>
        <dbReference type="EMBL" id="MBP2435790.1"/>
    </source>
</evidence>
<dbReference type="RefSeq" id="WP_165131921.1">
    <property type="nucleotide sequence ID" value="NZ_CP049253.1"/>
</dbReference>
<dbReference type="SUPFAM" id="SSF53218">
    <property type="entry name" value="Molybdenum cofactor biosynthesis proteins"/>
    <property type="match status" value="1"/>
</dbReference>
<dbReference type="InterPro" id="IPR036425">
    <property type="entry name" value="MoaB/Mog-like_dom_sf"/>
</dbReference>
<dbReference type="Gene3D" id="3.40.980.10">
    <property type="entry name" value="MoaB/Mog-like domain"/>
    <property type="match status" value="1"/>
</dbReference>
<gene>
    <name evidence="4" type="ORF">JOF34_000376</name>
</gene>
<dbReference type="InterPro" id="IPR051920">
    <property type="entry name" value="MPT_Adenylyltrnsfr/MoaC-Rel"/>
</dbReference>
<accession>A0ABS4ZES7</accession>
<proteinExistence type="predicted"/>
<evidence type="ECO:0000313" key="5">
    <source>
        <dbReference type="Proteomes" id="UP001519362"/>
    </source>
</evidence>
<protein>
    <submittedName>
        <fullName evidence="4">Molybdenum cofactor synthesis domain-containing protein</fullName>
    </submittedName>
</protein>
<evidence type="ECO:0000256" key="1">
    <source>
        <dbReference type="ARBA" id="ARBA00005046"/>
    </source>
</evidence>
<dbReference type="PANTHER" id="PTHR43764">
    <property type="entry name" value="MOLYBDENUM COFACTOR BIOSYNTHESIS"/>
    <property type="match status" value="1"/>
</dbReference>
<dbReference type="CDD" id="cd00886">
    <property type="entry name" value="MogA_MoaB"/>
    <property type="match status" value="1"/>
</dbReference>
<name>A0ABS4ZES7_9MICO</name>
<dbReference type="PANTHER" id="PTHR43764:SF1">
    <property type="entry name" value="MOLYBDOPTERIN MOLYBDOTRANSFERASE"/>
    <property type="match status" value="1"/>
</dbReference>
<reference evidence="4 5" key="1">
    <citation type="submission" date="2021-03" db="EMBL/GenBank/DDBJ databases">
        <title>Sequencing the genomes of 1000 actinobacteria strains.</title>
        <authorList>
            <person name="Klenk H.-P."/>
        </authorList>
    </citation>
    <scope>NUCLEOTIDE SEQUENCE [LARGE SCALE GENOMIC DNA]</scope>
    <source>
        <strain evidence="4 5">DSM 24221</strain>
    </source>
</reference>
<organism evidence="4 5">
    <name type="scientific">Microbacterium amylolyticum</name>
    <dbReference type="NCBI Taxonomy" id="936337"/>
    <lineage>
        <taxon>Bacteria</taxon>
        <taxon>Bacillati</taxon>
        <taxon>Actinomycetota</taxon>
        <taxon>Actinomycetes</taxon>
        <taxon>Micrococcales</taxon>
        <taxon>Microbacteriaceae</taxon>
        <taxon>Microbacterium</taxon>
    </lineage>
</organism>
<dbReference type="PROSITE" id="PS01078">
    <property type="entry name" value="MOCF_BIOSYNTHESIS_1"/>
    <property type="match status" value="1"/>
</dbReference>
<dbReference type="NCBIfam" id="TIGR00177">
    <property type="entry name" value="molyb_syn"/>
    <property type="match status" value="1"/>
</dbReference>
<dbReference type="Proteomes" id="UP001519362">
    <property type="component" value="Unassembled WGS sequence"/>
</dbReference>
<comment type="pathway">
    <text evidence="1">Cofactor biosynthesis; molybdopterin biosynthesis.</text>
</comment>
<sequence length="169" mass="17366">MTESVLPEAPRARSAAVITVSDRCFSGLREDRGGPLAVSALRDGGWRCDDATIIPDGADGVEHAVRAAIAEGVELIVTTGGTGISPRDLTPEGTARVIETQIPGIPEELRRLGASAAPGGLLSRGVAGIAHKTLIVNLPGSTGAVRDGISVILRIADHVLSQLRGEDHG</sequence>
<evidence type="ECO:0000259" key="3">
    <source>
        <dbReference type="SMART" id="SM00852"/>
    </source>
</evidence>
<dbReference type="InterPro" id="IPR008284">
    <property type="entry name" value="MoCF_biosynth_CS"/>
</dbReference>
<keyword evidence="5" id="KW-1185">Reference proteome</keyword>